<evidence type="ECO:0000313" key="1">
    <source>
        <dbReference type="EMBL" id="MBX29261.1"/>
    </source>
</evidence>
<sequence>MCSIYQSNSTDLFNLSIYELSIKRSIVCRVILSSMVNSINSMKA</sequence>
<name>A0A2P2MG91_RHIMU</name>
<dbReference type="AlphaFoldDB" id="A0A2P2MG91"/>
<reference evidence="1" key="1">
    <citation type="submission" date="2018-02" db="EMBL/GenBank/DDBJ databases">
        <title>Rhizophora mucronata_Transcriptome.</title>
        <authorList>
            <person name="Meera S.P."/>
            <person name="Sreeshan A."/>
            <person name="Augustine A."/>
        </authorList>
    </citation>
    <scope>NUCLEOTIDE SEQUENCE</scope>
    <source>
        <tissue evidence="1">Leaf</tissue>
    </source>
</reference>
<organism evidence="1">
    <name type="scientific">Rhizophora mucronata</name>
    <name type="common">Asiatic mangrove</name>
    <dbReference type="NCBI Taxonomy" id="61149"/>
    <lineage>
        <taxon>Eukaryota</taxon>
        <taxon>Viridiplantae</taxon>
        <taxon>Streptophyta</taxon>
        <taxon>Embryophyta</taxon>
        <taxon>Tracheophyta</taxon>
        <taxon>Spermatophyta</taxon>
        <taxon>Magnoliopsida</taxon>
        <taxon>eudicotyledons</taxon>
        <taxon>Gunneridae</taxon>
        <taxon>Pentapetalae</taxon>
        <taxon>rosids</taxon>
        <taxon>fabids</taxon>
        <taxon>Malpighiales</taxon>
        <taxon>Rhizophoraceae</taxon>
        <taxon>Rhizophora</taxon>
    </lineage>
</organism>
<protein>
    <submittedName>
        <fullName evidence="1">Uncharacterized protein</fullName>
    </submittedName>
</protein>
<dbReference type="EMBL" id="GGEC01048777">
    <property type="protein sequence ID" value="MBX29261.1"/>
    <property type="molecule type" value="Transcribed_RNA"/>
</dbReference>
<accession>A0A2P2MG91</accession>
<proteinExistence type="predicted"/>